<accession>A0A2P5XSL2</accession>
<evidence type="ECO:0000256" key="5">
    <source>
        <dbReference type="ARBA" id="ARBA00022989"/>
    </source>
</evidence>
<keyword evidence="6 7" id="KW-0472">Membrane</keyword>
<organism evidence="9 10">
    <name type="scientific">Gossypium barbadense</name>
    <name type="common">Sea Island cotton</name>
    <name type="synonym">Hibiscus barbadensis</name>
    <dbReference type="NCBI Taxonomy" id="3634"/>
    <lineage>
        <taxon>Eukaryota</taxon>
        <taxon>Viridiplantae</taxon>
        <taxon>Streptophyta</taxon>
        <taxon>Embryophyta</taxon>
        <taxon>Tracheophyta</taxon>
        <taxon>Spermatophyta</taxon>
        <taxon>Magnoliopsida</taxon>
        <taxon>eudicotyledons</taxon>
        <taxon>Gunneridae</taxon>
        <taxon>Pentapetalae</taxon>
        <taxon>rosids</taxon>
        <taxon>malvids</taxon>
        <taxon>Malvales</taxon>
        <taxon>Malvaceae</taxon>
        <taxon>Malvoideae</taxon>
        <taxon>Gossypium</taxon>
    </lineage>
</organism>
<evidence type="ECO:0000256" key="4">
    <source>
        <dbReference type="ARBA" id="ARBA00022748"/>
    </source>
</evidence>
<dbReference type="PANTHER" id="PTHR30071">
    <property type="entry name" value="HEME EXPORTER PROTEIN C"/>
    <property type="match status" value="1"/>
</dbReference>
<dbReference type="GO" id="GO:0020037">
    <property type="term" value="F:heme binding"/>
    <property type="evidence" value="ECO:0007669"/>
    <property type="project" value="InterPro"/>
</dbReference>
<dbReference type="Pfam" id="PF01578">
    <property type="entry name" value="Cytochrom_C_asm"/>
    <property type="match status" value="1"/>
</dbReference>
<dbReference type="PRINTS" id="PR01386">
    <property type="entry name" value="CCMCBIOGNSIS"/>
</dbReference>
<dbReference type="Proteomes" id="UP000239757">
    <property type="component" value="Unassembled WGS sequence"/>
</dbReference>
<evidence type="ECO:0000256" key="2">
    <source>
        <dbReference type="ARBA" id="ARBA00005840"/>
    </source>
</evidence>
<comment type="similarity">
    <text evidence="2">Belongs to the CcmC/CycZ/HelC family.</text>
</comment>
<reference evidence="9 10" key="1">
    <citation type="submission" date="2015-01" db="EMBL/GenBank/DDBJ databases">
        <title>Genome of allotetraploid Gossypium barbadense reveals genomic plasticity and fiber elongation in cotton evolution.</title>
        <authorList>
            <person name="Chen X."/>
            <person name="Liu X."/>
            <person name="Zhao B."/>
            <person name="Zheng H."/>
            <person name="Hu Y."/>
            <person name="Lu G."/>
            <person name="Yang C."/>
            <person name="Chen J."/>
            <person name="Shan C."/>
            <person name="Zhang L."/>
            <person name="Zhou Y."/>
            <person name="Wang L."/>
            <person name="Guo W."/>
            <person name="Bai Y."/>
            <person name="Ruan J."/>
            <person name="Shangguan X."/>
            <person name="Mao Y."/>
            <person name="Jiang J."/>
            <person name="Zhu Y."/>
            <person name="Lei J."/>
            <person name="Kang H."/>
            <person name="Chen S."/>
            <person name="He X."/>
            <person name="Wang R."/>
            <person name="Wang Y."/>
            <person name="Chen J."/>
            <person name="Wang L."/>
            <person name="Yu S."/>
            <person name="Wang B."/>
            <person name="Wei J."/>
            <person name="Song S."/>
            <person name="Lu X."/>
            <person name="Gao Z."/>
            <person name="Gu W."/>
            <person name="Deng X."/>
            <person name="Ma D."/>
            <person name="Wang S."/>
            <person name="Liang W."/>
            <person name="Fang L."/>
            <person name="Cai C."/>
            <person name="Zhu X."/>
            <person name="Zhou B."/>
            <person name="Zhang Y."/>
            <person name="Chen Z."/>
            <person name="Xu S."/>
            <person name="Zhu R."/>
            <person name="Wang S."/>
            <person name="Zhang T."/>
            <person name="Zhao G."/>
        </authorList>
    </citation>
    <scope>NUCLEOTIDE SEQUENCE [LARGE SCALE GENOMIC DNA]</scope>
    <source>
        <strain evidence="10">cv. Xinhai21</strain>
        <tissue evidence="9">Leaf</tissue>
    </source>
</reference>
<comment type="subcellular location">
    <subcellularLocation>
        <location evidence="1">Membrane</location>
        <topology evidence="1">Multi-pass membrane protein</topology>
    </subcellularLocation>
</comment>
<dbReference type="PANTHER" id="PTHR30071:SF1">
    <property type="entry name" value="CYTOCHROME B_B6 PROTEIN-RELATED"/>
    <property type="match status" value="1"/>
</dbReference>
<proteinExistence type="inferred from homology"/>
<keyword evidence="5 7" id="KW-1133">Transmembrane helix</keyword>
<gene>
    <name evidence="9" type="ORF">GOBAR_AA14325</name>
</gene>
<feature type="transmembrane region" description="Helical" evidence="7">
    <location>
        <begin position="6"/>
        <end position="25"/>
    </location>
</feature>
<evidence type="ECO:0000259" key="8">
    <source>
        <dbReference type="Pfam" id="PF01578"/>
    </source>
</evidence>
<dbReference type="InterPro" id="IPR003557">
    <property type="entry name" value="Cyt_c_biogenesis_CcmC"/>
</dbReference>
<name>A0A2P5XSL2_GOSBA</name>
<evidence type="ECO:0000256" key="1">
    <source>
        <dbReference type="ARBA" id="ARBA00004141"/>
    </source>
</evidence>
<dbReference type="GO" id="GO:0017004">
    <property type="term" value="P:cytochrome complex assembly"/>
    <property type="evidence" value="ECO:0007669"/>
    <property type="project" value="UniProtKB-KW"/>
</dbReference>
<dbReference type="GO" id="GO:0015232">
    <property type="term" value="F:heme transmembrane transporter activity"/>
    <property type="evidence" value="ECO:0007669"/>
    <property type="project" value="InterPro"/>
</dbReference>
<dbReference type="EMBL" id="KZ664304">
    <property type="protein sequence ID" value="PPS06320.1"/>
    <property type="molecule type" value="Genomic_DNA"/>
</dbReference>
<evidence type="ECO:0000313" key="10">
    <source>
        <dbReference type="Proteomes" id="UP000239757"/>
    </source>
</evidence>
<dbReference type="InterPro" id="IPR002541">
    <property type="entry name" value="Cyt_c_assembly"/>
</dbReference>
<evidence type="ECO:0000256" key="7">
    <source>
        <dbReference type="SAM" id="Phobius"/>
    </source>
</evidence>
<evidence type="ECO:0000256" key="3">
    <source>
        <dbReference type="ARBA" id="ARBA00022692"/>
    </source>
</evidence>
<dbReference type="AlphaFoldDB" id="A0A2P5XSL2"/>
<evidence type="ECO:0000313" key="9">
    <source>
        <dbReference type="EMBL" id="PPS06320.1"/>
    </source>
</evidence>
<feature type="domain" description="Cytochrome c assembly protein" evidence="8">
    <location>
        <begin position="1"/>
        <end position="59"/>
    </location>
</feature>
<protein>
    <recommendedName>
        <fullName evidence="8">Cytochrome c assembly protein domain-containing protein</fullName>
    </recommendedName>
</protein>
<evidence type="ECO:0000256" key="6">
    <source>
        <dbReference type="ARBA" id="ARBA00023136"/>
    </source>
</evidence>
<sequence>MWGTFWVWDARLTSVFISFLIYLGALRFQKLPVEPASISICVGPIDIPIIKSSVNWWNTSHQPGSISRSGTSIHPGYCLSLSSLSVNWGQECLKRELSEGEEVYARSKPYIVVFVSSVPPPPYSSFLCNSCLANERLALRLKKLYKRQCYQRCLAAWNVFSSSPGLWNGRIGSASTLGFFLRLQERKAMPASSLVWHSKEQQLPRRLESIPSYTFYLTYVLSFGITFYHTGGKNPSWFKNSPNWDIHSKLETITNEKKGVRKGLRKNSFKRKDASSKPVKLRLSLSLSKNGLSPHRAGCVNPIYAYIMIWKGIVKWKKTVRFILTGSHSVSRALNFAAGVVFYISTGKPHSCGRIETLLLAQHVFNYSSIALEEPF</sequence>
<dbReference type="GO" id="GO:0005886">
    <property type="term" value="C:plasma membrane"/>
    <property type="evidence" value="ECO:0007669"/>
    <property type="project" value="TreeGrafter"/>
</dbReference>
<dbReference type="InterPro" id="IPR045062">
    <property type="entry name" value="Cyt_c_biogenesis_CcsA/CcmC"/>
</dbReference>
<keyword evidence="3 7" id="KW-0812">Transmembrane</keyword>
<dbReference type="OrthoDB" id="962403at2759"/>
<keyword evidence="4" id="KW-0201">Cytochrome c-type biogenesis</keyword>